<dbReference type="Proteomes" id="UP000635477">
    <property type="component" value="Unassembled WGS sequence"/>
</dbReference>
<evidence type="ECO:0000313" key="20">
    <source>
        <dbReference type="Proteomes" id="UP000635477"/>
    </source>
</evidence>
<gene>
    <name evidence="19" type="ORF">FZEAL_7007</name>
</gene>
<comment type="similarity">
    <text evidence="3">Belongs to the RBT5 family.</text>
</comment>
<feature type="binding site" description="axial binding residue" evidence="15">
    <location>
        <position position="46"/>
    </location>
    <ligand>
        <name>heme</name>
        <dbReference type="ChEBI" id="CHEBI:30413"/>
    </ligand>
    <ligandPart>
        <name>Fe</name>
        <dbReference type="ChEBI" id="CHEBI:18248"/>
    </ligandPart>
</feature>
<evidence type="ECO:0000256" key="12">
    <source>
        <dbReference type="ARBA" id="ARBA00023157"/>
    </source>
</evidence>
<dbReference type="AlphaFoldDB" id="A0A8H4UHD1"/>
<feature type="domain" description="CFEM" evidence="18">
    <location>
        <begin position="1"/>
        <end position="111"/>
    </location>
</feature>
<accession>A0A8H4UHD1</accession>
<dbReference type="GO" id="GO:0098552">
    <property type="term" value="C:side of membrane"/>
    <property type="evidence" value="ECO:0007669"/>
    <property type="project" value="UniProtKB-KW"/>
</dbReference>
<evidence type="ECO:0000256" key="1">
    <source>
        <dbReference type="ARBA" id="ARBA00004609"/>
    </source>
</evidence>
<comment type="caution">
    <text evidence="15">Lacks conserved residue(s) required for the propagation of feature annotation.</text>
</comment>
<reference evidence="19" key="1">
    <citation type="journal article" date="2020" name="BMC Genomics">
        <title>Correction to: Identification and distribution of gene clusters required for synthesis of sphingolipid metabolism inhibitors in diverse species of the filamentous fungus Fusarium.</title>
        <authorList>
            <person name="Kim H.S."/>
            <person name="Lohmar J.M."/>
            <person name="Busman M."/>
            <person name="Brown D.W."/>
            <person name="Naumann T.A."/>
            <person name="Divon H.H."/>
            <person name="Lysoe E."/>
            <person name="Uhlig S."/>
            <person name="Proctor R.H."/>
        </authorList>
    </citation>
    <scope>NUCLEOTIDE SEQUENCE</scope>
    <source>
        <strain evidence="19">NRRL 22465</strain>
    </source>
</reference>
<evidence type="ECO:0000313" key="19">
    <source>
        <dbReference type="EMBL" id="KAF4976291.1"/>
    </source>
</evidence>
<protein>
    <recommendedName>
        <fullName evidence="18">CFEM domain-containing protein</fullName>
    </recommendedName>
</protein>
<dbReference type="InterPro" id="IPR008427">
    <property type="entry name" value="Extracellular_membr_CFEM_dom"/>
</dbReference>
<evidence type="ECO:0000256" key="3">
    <source>
        <dbReference type="ARBA" id="ARBA00010031"/>
    </source>
</evidence>
<dbReference type="PANTHER" id="PTHR37928">
    <property type="entry name" value="CFEM DOMAIN PROTEIN (AFU_ORTHOLOGUE AFUA_6G14090)"/>
    <property type="match status" value="1"/>
</dbReference>
<dbReference type="SMART" id="SM00747">
    <property type="entry name" value="CFEM"/>
    <property type="match status" value="1"/>
</dbReference>
<evidence type="ECO:0000256" key="14">
    <source>
        <dbReference type="ARBA" id="ARBA00023288"/>
    </source>
</evidence>
<dbReference type="PROSITE" id="PS52012">
    <property type="entry name" value="CFEM"/>
    <property type="match status" value="1"/>
</dbReference>
<feature type="disulfide bond" evidence="15">
    <location>
        <begin position="51"/>
        <end position="84"/>
    </location>
</feature>
<feature type="signal peptide" evidence="17">
    <location>
        <begin position="1"/>
        <end position="17"/>
    </location>
</feature>
<proteinExistence type="inferred from homology"/>
<dbReference type="OrthoDB" id="3065412at2759"/>
<keyword evidence="20" id="KW-1185">Reference proteome</keyword>
<evidence type="ECO:0000256" key="7">
    <source>
        <dbReference type="ARBA" id="ARBA00022622"/>
    </source>
</evidence>
<name>A0A8H4UHD1_9HYPO</name>
<keyword evidence="4" id="KW-1003">Cell membrane</keyword>
<keyword evidence="8 15" id="KW-0479">Metal-binding</keyword>
<dbReference type="GO" id="GO:0005576">
    <property type="term" value="C:extracellular region"/>
    <property type="evidence" value="ECO:0007669"/>
    <property type="project" value="UniProtKB-SubCell"/>
</dbReference>
<dbReference type="GO" id="GO:0005886">
    <property type="term" value="C:plasma membrane"/>
    <property type="evidence" value="ECO:0007669"/>
    <property type="project" value="UniProtKB-SubCell"/>
</dbReference>
<keyword evidence="14" id="KW-0449">Lipoprotein</keyword>
<evidence type="ECO:0000259" key="18">
    <source>
        <dbReference type="PROSITE" id="PS52012"/>
    </source>
</evidence>
<evidence type="ECO:0000256" key="11">
    <source>
        <dbReference type="ARBA" id="ARBA00023136"/>
    </source>
</evidence>
<evidence type="ECO:0000256" key="9">
    <source>
        <dbReference type="ARBA" id="ARBA00022729"/>
    </source>
</evidence>
<feature type="disulfide bond" evidence="15">
    <location>
        <begin position="42"/>
        <end position="49"/>
    </location>
</feature>
<evidence type="ECO:0000256" key="4">
    <source>
        <dbReference type="ARBA" id="ARBA00022475"/>
    </source>
</evidence>
<evidence type="ECO:0000256" key="5">
    <source>
        <dbReference type="ARBA" id="ARBA00022525"/>
    </source>
</evidence>
<keyword evidence="11" id="KW-0472">Membrane</keyword>
<dbReference type="InterPro" id="IPR051735">
    <property type="entry name" value="CFEM_domain"/>
</dbReference>
<keyword evidence="10 15" id="KW-0408">Iron</keyword>
<evidence type="ECO:0000256" key="8">
    <source>
        <dbReference type="ARBA" id="ARBA00022723"/>
    </source>
</evidence>
<organism evidence="19 20">
    <name type="scientific">Fusarium zealandicum</name>
    <dbReference type="NCBI Taxonomy" id="1053134"/>
    <lineage>
        <taxon>Eukaryota</taxon>
        <taxon>Fungi</taxon>
        <taxon>Dikarya</taxon>
        <taxon>Ascomycota</taxon>
        <taxon>Pezizomycotina</taxon>
        <taxon>Sordariomycetes</taxon>
        <taxon>Hypocreomycetidae</taxon>
        <taxon>Hypocreales</taxon>
        <taxon>Nectriaceae</taxon>
        <taxon>Fusarium</taxon>
        <taxon>Fusarium staphyleae species complex</taxon>
    </lineage>
</organism>
<evidence type="ECO:0000256" key="2">
    <source>
        <dbReference type="ARBA" id="ARBA00004613"/>
    </source>
</evidence>
<keyword evidence="13" id="KW-0325">Glycoprotein</keyword>
<sequence length="193" mass="18989">MKSFIFPAALFAGLVAAQSEQLPSCAQPCVTKFTTGDGIAGCSQLDIECICSNDGFLDEIACCLADACDAEGRADAVTFASQICSTAGVDVPDEVVCKAKSSTRLSTGSSTGSSTSTRTSTQTASSTSSADSDASNASDASSTTEEASNATGDSSTTASDASSETTTAATDSGASSANVAGLLGAAMAMLFAL</sequence>
<dbReference type="EMBL" id="JABEYC010000552">
    <property type="protein sequence ID" value="KAF4976291.1"/>
    <property type="molecule type" value="Genomic_DNA"/>
</dbReference>
<keyword evidence="12 15" id="KW-1015">Disulfide bond</keyword>
<evidence type="ECO:0000256" key="6">
    <source>
        <dbReference type="ARBA" id="ARBA00022617"/>
    </source>
</evidence>
<evidence type="ECO:0000256" key="10">
    <source>
        <dbReference type="ARBA" id="ARBA00023004"/>
    </source>
</evidence>
<comment type="caution">
    <text evidence="19">The sequence shown here is derived from an EMBL/GenBank/DDBJ whole genome shotgun (WGS) entry which is preliminary data.</text>
</comment>
<evidence type="ECO:0000256" key="16">
    <source>
        <dbReference type="SAM" id="MobiDB-lite"/>
    </source>
</evidence>
<keyword evidence="6 15" id="KW-0349">Heme</keyword>
<keyword evidence="7" id="KW-0336">GPI-anchor</keyword>
<feature type="region of interest" description="Disordered" evidence="16">
    <location>
        <begin position="104"/>
        <end position="173"/>
    </location>
</feature>
<dbReference type="GO" id="GO:0046872">
    <property type="term" value="F:metal ion binding"/>
    <property type="evidence" value="ECO:0007669"/>
    <property type="project" value="UniProtKB-UniRule"/>
</dbReference>
<keyword evidence="5" id="KW-0964">Secreted</keyword>
<dbReference type="PANTHER" id="PTHR37928:SF2">
    <property type="entry name" value="GPI ANCHORED CFEM DOMAIN PROTEIN (AFU_ORTHOLOGUE AFUA_6G10580)"/>
    <property type="match status" value="1"/>
</dbReference>
<dbReference type="Pfam" id="PF05730">
    <property type="entry name" value="CFEM"/>
    <property type="match status" value="1"/>
</dbReference>
<keyword evidence="9 17" id="KW-0732">Signal</keyword>
<comment type="subcellular location">
    <subcellularLocation>
        <location evidence="1">Cell membrane</location>
        <topology evidence="1">Lipid-anchor</topology>
        <topology evidence="1">GPI-anchor</topology>
    </subcellularLocation>
    <subcellularLocation>
        <location evidence="2">Secreted</location>
    </subcellularLocation>
</comment>
<evidence type="ECO:0000256" key="13">
    <source>
        <dbReference type="ARBA" id="ARBA00023180"/>
    </source>
</evidence>
<evidence type="ECO:0000256" key="15">
    <source>
        <dbReference type="PROSITE-ProRule" id="PRU01356"/>
    </source>
</evidence>
<evidence type="ECO:0000256" key="17">
    <source>
        <dbReference type="SAM" id="SignalP"/>
    </source>
</evidence>
<feature type="chain" id="PRO_5034660974" description="CFEM domain-containing protein" evidence="17">
    <location>
        <begin position="18"/>
        <end position="193"/>
    </location>
</feature>
<reference evidence="19" key="2">
    <citation type="submission" date="2020-05" db="EMBL/GenBank/DDBJ databases">
        <authorList>
            <person name="Kim H.-S."/>
            <person name="Proctor R.H."/>
            <person name="Brown D.W."/>
        </authorList>
    </citation>
    <scope>NUCLEOTIDE SEQUENCE</scope>
    <source>
        <strain evidence="19">NRRL 22465</strain>
    </source>
</reference>